<dbReference type="Pfam" id="PF00278">
    <property type="entry name" value="Orn_DAP_Arg_deC"/>
    <property type="match status" value="1"/>
</dbReference>
<dbReference type="Gene3D" id="2.40.37.10">
    <property type="entry name" value="Lyase, Ornithine Decarboxylase, Chain A, domain 1"/>
    <property type="match status" value="1"/>
</dbReference>
<keyword evidence="4 11" id="KW-0210">Decarboxylase</keyword>
<comment type="function">
    <text evidence="11">Catalyzes the decarboxylation of carboxynorspermidine and carboxyspermidine.</text>
</comment>
<keyword evidence="7 11" id="KW-0456">Lyase</keyword>
<dbReference type="GO" id="GO:0009089">
    <property type="term" value="P:lysine biosynthetic process via diaminopimelate"/>
    <property type="evidence" value="ECO:0007669"/>
    <property type="project" value="TreeGrafter"/>
</dbReference>
<name>A0A1R4HB43_9GAMM</name>
<reference evidence="15" key="1">
    <citation type="submission" date="2017-02" db="EMBL/GenBank/DDBJ databases">
        <authorList>
            <person name="Daims H."/>
        </authorList>
    </citation>
    <scope>NUCLEOTIDE SEQUENCE [LARGE SCALE GENOMIC DNA]</scope>
</reference>
<evidence type="ECO:0000256" key="7">
    <source>
        <dbReference type="ARBA" id="ARBA00023239"/>
    </source>
</evidence>
<evidence type="ECO:0000259" key="13">
    <source>
        <dbReference type="Pfam" id="PF00278"/>
    </source>
</evidence>
<dbReference type="InterPro" id="IPR009006">
    <property type="entry name" value="Ala_racemase/Decarboxylase_C"/>
</dbReference>
<evidence type="ECO:0000256" key="11">
    <source>
        <dbReference type="PIRNR" id="PIRNR038941"/>
    </source>
</evidence>
<feature type="domain" description="Orn/DAP/Arg decarboxylase 2 C-terminal" evidence="13">
    <location>
        <begin position="167"/>
        <end position="336"/>
    </location>
</feature>
<dbReference type="EC" id="4.1.1.96" evidence="2 11"/>
<keyword evidence="5 11" id="KW-0663">Pyridoxal phosphate</keyword>
<dbReference type="GO" id="GO:0008836">
    <property type="term" value="F:diaminopimelate decarboxylase activity"/>
    <property type="evidence" value="ECO:0007669"/>
    <property type="project" value="TreeGrafter"/>
</dbReference>
<feature type="active site" description="Proton donor" evidence="12">
    <location>
        <position position="309"/>
    </location>
</feature>
<evidence type="ECO:0000256" key="3">
    <source>
        <dbReference type="ARBA" id="ARBA00013633"/>
    </source>
</evidence>
<comment type="subcellular location">
    <subcellularLocation>
        <location evidence="11">Cytoplasm</location>
    </subcellularLocation>
</comment>
<dbReference type="PRINTS" id="PR01179">
    <property type="entry name" value="ODADCRBXLASE"/>
</dbReference>
<keyword evidence="6 11" id="KW-0745">Spermidine biosynthesis</keyword>
<dbReference type="InterPro" id="IPR000183">
    <property type="entry name" value="Orn/DAP/Arg_de-COase"/>
</dbReference>
<comment type="cofactor">
    <cofactor evidence="1 11 12">
        <name>pyridoxal 5'-phosphate</name>
        <dbReference type="ChEBI" id="CHEBI:597326"/>
    </cofactor>
</comment>
<dbReference type="InterPro" id="IPR005730">
    <property type="entry name" value="Nsp_de-COase"/>
</dbReference>
<dbReference type="PIRSF" id="PIRSF038941">
    <property type="entry name" value="NspC"/>
    <property type="match status" value="1"/>
</dbReference>
<dbReference type="InterPro" id="IPR022643">
    <property type="entry name" value="De-COase2_C"/>
</dbReference>
<evidence type="ECO:0000256" key="6">
    <source>
        <dbReference type="ARBA" id="ARBA00023066"/>
    </source>
</evidence>
<dbReference type="Gene3D" id="3.20.20.10">
    <property type="entry name" value="Alanine racemase"/>
    <property type="match status" value="1"/>
</dbReference>
<dbReference type="Proteomes" id="UP000195667">
    <property type="component" value="Unassembled WGS sequence"/>
</dbReference>
<evidence type="ECO:0000256" key="8">
    <source>
        <dbReference type="ARBA" id="ARBA00025802"/>
    </source>
</evidence>
<dbReference type="SUPFAM" id="SSF50621">
    <property type="entry name" value="Alanine racemase C-terminal domain-like"/>
    <property type="match status" value="1"/>
</dbReference>
<evidence type="ECO:0000256" key="2">
    <source>
        <dbReference type="ARBA" id="ARBA00012259"/>
    </source>
</evidence>
<sequence length="378" mass="42200">MDIQTAKDSLLSSPVFVLDATEIIANLTVLAKLREQCGVKILYSIKALPSCAVLAMAQPFVDGFSVSSLFEARLAHHVLGRKGEIHLTTPGIRSDEIAELAAIVTHINFNSLTQHAQFVDSVKIRSSIGLRVNPKLSFAADTRFDPCRPHSKLGVDIDALWLSNVLDRVHGLHIHTVFSARDFTPLIKIVEKLRAYMSDKLAKLRWINLGGGYLFSEIRDHQPFIDLVLALKKDFDLDVYIEPGKAVVGNTGYLMATVLDSFVSDGKAIAILDTSVNHNPEVFEYQHRPALYEHDEQGQYSMILAGCSCLAGDVFGEYRFKAPLKIGDKVVFKNVGAYSLIKANRFNGYALPSVYLYNGQNFDKIKHDSYQDYYQQWA</sequence>
<comment type="similarity">
    <text evidence="8 11">Belongs to the Orn/Lys/Arg decarboxylase class-II family. NspC subfamily.</text>
</comment>
<organism evidence="14 15">
    <name type="scientific">Crenothrix polyspora</name>
    <dbReference type="NCBI Taxonomy" id="360316"/>
    <lineage>
        <taxon>Bacteria</taxon>
        <taxon>Pseudomonadati</taxon>
        <taxon>Pseudomonadota</taxon>
        <taxon>Gammaproteobacteria</taxon>
        <taxon>Methylococcales</taxon>
        <taxon>Crenotrichaceae</taxon>
        <taxon>Crenothrix</taxon>
    </lineage>
</organism>
<keyword evidence="11" id="KW-0963">Cytoplasm</keyword>
<proteinExistence type="inferred from homology"/>
<evidence type="ECO:0000256" key="1">
    <source>
        <dbReference type="ARBA" id="ARBA00001933"/>
    </source>
</evidence>
<dbReference type="AlphaFoldDB" id="A0A1R4HB43"/>
<keyword evidence="11" id="KW-0620">Polyamine biosynthesis</keyword>
<evidence type="ECO:0000256" key="12">
    <source>
        <dbReference type="PIRSR" id="PIRSR600183-50"/>
    </source>
</evidence>
<dbReference type="PANTHER" id="PTHR43727">
    <property type="entry name" value="DIAMINOPIMELATE DECARBOXYLASE"/>
    <property type="match status" value="1"/>
</dbReference>
<keyword evidence="15" id="KW-1185">Reference proteome</keyword>
<comment type="subunit">
    <text evidence="11">Homodimer.</text>
</comment>
<evidence type="ECO:0000313" key="15">
    <source>
        <dbReference type="Proteomes" id="UP000195667"/>
    </source>
</evidence>
<dbReference type="InterPro" id="IPR029066">
    <property type="entry name" value="PLP-binding_barrel"/>
</dbReference>
<comment type="catalytic activity">
    <reaction evidence="10 11">
        <text>carboxynorspermidine + H(+) = norspermidine + CO2</text>
        <dbReference type="Rhea" id="RHEA:34099"/>
        <dbReference type="ChEBI" id="CHEBI:15378"/>
        <dbReference type="ChEBI" id="CHEBI:16526"/>
        <dbReference type="ChEBI" id="CHEBI:57920"/>
        <dbReference type="ChEBI" id="CHEBI:65070"/>
        <dbReference type="EC" id="4.1.1.96"/>
    </reaction>
</comment>
<dbReference type="GO" id="GO:0008295">
    <property type="term" value="P:spermidine biosynthetic process"/>
    <property type="evidence" value="ECO:0007669"/>
    <property type="project" value="UniProtKB-KW"/>
</dbReference>
<dbReference type="EMBL" id="FUKI01000119">
    <property type="protein sequence ID" value="SJM93482.1"/>
    <property type="molecule type" value="Genomic_DNA"/>
</dbReference>
<evidence type="ECO:0000256" key="4">
    <source>
        <dbReference type="ARBA" id="ARBA00022793"/>
    </source>
</evidence>
<dbReference type="RefSeq" id="WP_087143861.1">
    <property type="nucleotide sequence ID" value="NZ_FUKI01000119.1"/>
</dbReference>
<evidence type="ECO:0000256" key="9">
    <source>
        <dbReference type="ARBA" id="ARBA00047351"/>
    </source>
</evidence>
<protein>
    <recommendedName>
        <fullName evidence="3 11">Carboxynorspermidine/carboxyspermidine decarboxylase</fullName>
        <shortName evidence="11">CANS DC/CAS DC</shortName>
        <shortName evidence="11">CANSDC/CASDC</shortName>
        <ecNumber evidence="2 11">4.1.1.96</ecNumber>
    </recommendedName>
</protein>
<evidence type="ECO:0000313" key="14">
    <source>
        <dbReference type="EMBL" id="SJM93482.1"/>
    </source>
</evidence>
<evidence type="ECO:0000256" key="5">
    <source>
        <dbReference type="ARBA" id="ARBA00022898"/>
    </source>
</evidence>
<dbReference type="OrthoDB" id="9804410at2"/>
<evidence type="ECO:0000256" key="10">
    <source>
        <dbReference type="ARBA" id="ARBA00047389"/>
    </source>
</evidence>
<accession>A0A1R4HB43</accession>
<comment type="catalytic activity">
    <reaction evidence="9 11">
        <text>carboxyspermidine + H(+) = spermidine + CO2</text>
        <dbReference type="Rhea" id="RHEA:34095"/>
        <dbReference type="ChEBI" id="CHEBI:15378"/>
        <dbReference type="ChEBI" id="CHEBI:16526"/>
        <dbReference type="ChEBI" id="CHEBI:57834"/>
        <dbReference type="ChEBI" id="CHEBI:65072"/>
        <dbReference type="EC" id="4.1.1.96"/>
    </reaction>
</comment>
<feature type="modified residue" description="N6-(pyridoxal phosphate)lysine" evidence="12">
    <location>
        <position position="46"/>
    </location>
</feature>
<gene>
    <name evidence="14" type="ORF">CRENPOLYSF1_430130</name>
</gene>
<dbReference type="GO" id="GO:0005737">
    <property type="term" value="C:cytoplasm"/>
    <property type="evidence" value="ECO:0007669"/>
    <property type="project" value="UniProtKB-SubCell"/>
</dbReference>
<dbReference type="GO" id="GO:0045312">
    <property type="term" value="P:nor-spermidine biosynthetic process"/>
    <property type="evidence" value="ECO:0007669"/>
    <property type="project" value="InterPro"/>
</dbReference>
<dbReference type="PANTHER" id="PTHR43727:SF1">
    <property type="entry name" value="CARBOXYNORSPERMIDINE_CARBOXYSPERMIDINE DECARBOXYLASE"/>
    <property type="match status" value="1"/>
</dbReference>
<dbReference type="SUPFAM" id="SSF51419">
    <property type="entry name" value="PLP-binding barrel"/>
    <property type="match status" value="1"/>
</dbReference>